<dbReference type="AlphaFoldDB" id="R4WI02"/>
<feature type="signal peptide" evidence="1">
    <location>
        <begin position="1"/>
        <end position="19"/>
    </location>
</feature>
<evidence type="ECO:0000313" key="2">
    <source>
        <dbReference type="EMBL" id="BAN20205.1"/>
    </source>
</evidence>
<reference evidence="2" key="1">
    <citation type="journal article" date="2013" name="PLoS ONE">
        <title>Gene expression in gut symbiotic organ of stinkbug affected by extracellular bacterial symbiont.</title>
        <authorList>
            <person name="Futahashi R."/>
            <person name="Tanaka K."/>
            <person name="Tanahashi M."/>
            <person name="Nikoh N."/>
            <person name="Kikuchi Y."/>
            <person name="Lee B.L."/>
            <person name="Fukatsu T."/>
        </authorList>
    </citation>
    <scope>NUCLEOTIDE SEQUENCE</scope>
    <source>
        <tissue evidence="2">Midgut</tissue>
    </source>
</reference>
<dbReference type="EMBL" id="AK416990">
    <property type="protein sequence ID" value="BAN20205.1"/>
    <property type="molecule type" value="mRNA"/>
</dbReference>
<name>R4WI02_RIPPE</name>
<accession>R4WI02</accession>
<protein>
    <submittedName>
        <fullName evidence="2">Cysteine rich secreted protein</fullName>
    </submittedName>
</protein>
<organism evidence="2">
    <name type="scientific">Riptortus pedestris</name>
    <name type="common">Bean bug</name>
    <dbReference type="NCBI Taxonomy" id="329032"/>
    <lineage>
        <taxon>Eukaryota</taxon>
        <taxon>Metazoa</taxon>
        <taxon>Ecdysozoa</taxon>
        <taxon>Arthropoda</taxon>
        <taxon>Hexapoda</taxon>
        <taxon>Insecta</taxon>
        <taxon>Pterygota</taxon>
        <taxon>Neoptera</taxon>
        <taxon>Paraneoptera</taxon>
        <taxon>Hemiptera</taxon>
        <taxon>Heteroptera</taxon>
        <taxon>Panheteroptera</taxon>
        <taxon>Pentatomomorpha</taxon>
        <taxon>Coreoidea</taxon>
        <taxon>Alydidae</taxon>
        <taxon>Riptortus</taxon>
    </lineage>
</organism>
<keyword evidence="1" id="KW-0732">Signal</keyword>
<feature type="chain" id="PRO_5004380842" evidence="1">
    <location>
        <begin position="20"/>
        <end position="81"/>
    </location>
</feature>
<proteinExistence type="evidence at transcript level"/>
<evidence type="ECO:0000256" key="1">
    <source>
        <dbReference type="SAM" id="SignalP"/>
    </source>
</evidence>
<sequence>MSRFLIITAVLCFVGLATAIVQENGQSNAWCSSTTFCNTGYRCCSATTCCPNYTLCCPGGRTCCRRSNDLFGLPALTARNK</sequence>